<comment type="caution">
    <text evidence="3">The sequence shown here is derived from an EMBL/GenBank/DDBJ whole genome shotgun (WGS) entry which is preliminary data.</text>
</comment>
<accession>A0A1V3NBY0</accession>
<evidence type="ECO:0000256" key="1">
    <source>
        <dbReference type="SAM" id="Phobius"/>
    </source>
</evidence>
<dbReference type="STRING" id="108003.B1C78_15065"/>
<feature type="transmembrane region" description="Helical" evidence="1">
    <location>
        <begin position="97"/>
        <end position="113"/>
    </location>
</feature>
<gene>
    <name evidence="3" type="ORF">B1C78_15065</name>
</gene>
<feature type="transmembrane region" description="Helical" evidence="1">
    <location>
        <begin position="173"/>
        <end position="191"/>
    </location>
</feature>
<keyword evidence="2" id="KW-0732">Signal</keyword>
<protein>
    <submittedName>
        <fullName evidence="3">Urease accessory protein UreJ</fullName>
    </submittedName>
</protein>
<dbReference type="OrthoDB" id="9808192at2"/>
<organism evidence="3 4">
    <name type="scientific">Thioalkalivibrio denitrificans</name>
    <dbReference type="NCBI Taxonomy" id="108003"/>
    <lineage>
        <taxon>Bacteria</taxon>
        <taxon>Pseudomonadati</taxon>
        <taxon>Pseudomonadota</taxon>
        <taxon>Gammaproteobacteria</taxon>
        <taxon>Chromatiales</taxon>
        <taxon>Ectothiorhodospiraceae</taxon>
        <taxon>Thioalkalivibrio</taxon>
    </lineage>
</organism>
<reference evidence="3 4" key="1">
    <citation type="submission" date="2017-02" db="EMBL/GenBank/DDBJ databases">
        <title>Genomic diversity within the haloalkaliphilic genus Thioalkalivibrio.</title>
        <authorList>
            <person name="Ahn A.-C."/>
            <person name="Meier-Kolthoff J."/>
            <person name="Overmars L."/>
            <person name="Richter M."/>
            <person name="Woyke T."/>
            <person name="Sorokin D.Y."/>
            <person name="Muyzer G."/>
        </authorList>
    </citation>
    <scope>NUCLEOTIDE SEQUENCE [LARGE SCALE GENOMIC DNA]</scope>
    <source>
        <strain evidence="3 4">ALJD</strain>
    </source>
</reference>
<keyword evidence="4" id="KW-1185">Reference proteome</keyword>
<feature type="transmembrane region" description="Helical" evidence="1">
    <location>
        <begin position="144"/>
        <end position="166"/>
    </location>
</feature>
<sequence length="192" mass="19526">MTKARICVSLLALPALALLVTPASAHVGIGESGGFVSGLAHPILGVDHLLALLAMGLWSTALPSGRQITALAGIAALLIVSALAGVAGLALPYMETGIGLSVLILGLMLSFTFQRLMPGMLMVALFTLFHGNAHGVEAPAEVHLLGYFAGFTMSSLALLVVGMLVGRGVCEKPVLRVAGGGIALAGLWFVFG</sequence>
<dbReference type="RefSeq" id="WP_077279983.1">
    <property type="nucleotide sequence ID" value="NZ_MVBK01000101.1"/>
</dbReference>
<feature type="chain" id="PRO_5012437677" evidence="2">
    <location>
        <begin position="26"/>
        <end position="192"/>
    </location>
</feature>
<name>A0A1V3NBY0_9GAMM</name>
<dbReference type="PIRSF" id="PIRSF016919">
    <property type="entry name" value="HupE_UreJ"/>
    <property type="match status" value="1"/>
</dbReference>
<keyword evidence="1" id="KW-1133">Transmembrane helix</keyword>
<keyword evidence="1" id="KW-0472">Membrane</keyword>
<dbReference type="AlphaFoldDB" id="A0A1V3NBY0"/>
<evidence type="ECO:0000313" key="3">
    <source>
        <dbReference type="EMBL" id="OOG22443.1"/>
    </source>
</evidence>
<keyword evidence="1" id="KW-0812">Transmembrane</keyword>
<feature type="signal peptide" evidence="2">
    <location>
        <begin position="1"/>
        <end position="25"/>
    </location>
</feature>
<dbReference type="Proteomes" id="UP000189462">
    <property type="component" value="Unassembled WGS sequence"/>
</dbReference>
<evidence type="ECO:0000313" key="4">
    <source>
        <dbReference type="Proteomes" id="UP000189462"/>
    </source>
</evidence>
<dbReference type="InterPro" id="IPR007038">
    <property type="entry name" value="HupE_UreJ"/>
</dbReference>
<feature type="transmembrane region" description="Helical" evidence="1">
    <location>
        <begin position="70"/>
        <end position="91"/>
    </location>
</feature>
<proteinExistence type="predicted"/>
<dbReference type="Pfam" id="PF04955">
    <property type="entry name" value="HupE_UreJ"/>
    <property type="match status" value="1"/>
</dbReference>
<evidence type="ECO:0000256" key="2">
    <source>
        <dbReference type="SAM" id="SignalP"/>
    </source>
</evidence>
<dbReference type="EMBL" id="MVBK01000101">
    <property type="protein sequence ID" value="OOG22443.1"/>
    <property type="molecule type" value="Genomic_DNA"/>
</dbReference>